<dbReference type="Proteomes" id="UP000095283">
    <property type="component" value="Unplaced"/>
</dbReference>
<evidence type="ECO:0000313" key="2">
    <source>
        <dbReference type="WBParaSite" id="Hba_16046"/>
    </source>
</evidence>
<accession>A0A1I7XF04</accession>
<name>A0A1I7XF04_HETBA</name>
<proteinExistence type="predicted"/>
<dbReference type="WBParaSite" id="Hba_16046">
    <property type="protein sequence ID" value="Hba_16046"/>
    <property type="gene ID" value="Hba_16046"/>
</dbReference>
<keyword evidence="1" id="KW-1185">Reference proteome</keyword>
<evidence type="ECO:0000313" key="1">
    <source>
        <dbReference type="Proteomes" id="UP000095283"/>
    </source>
</evidence>
<organism evidence="1 2">
    <name type="scientific">Heterorhabditis bacteriophora</name>
    <name type="common">Entomopathogenic nematode worm</name>
    <dbReference type="NCBI Taxonomy" id="37862"/>
    <lineage>
        <taxon>Eukaryota</taxon>
        <taxon>Metazoa</taxon>
        <taxon>Ecdysozoa</taxon>
        <taxon>Nematoda</taxon>
        <taxon>Chromadorea</taxon>
        <taxon>Rhabditida</taxon>
        <taxon>Rhabditina</taxon>
        <taxon>Rhabditomorpha</taxon>
        <taxon>Strongyloidea</taxon>
        <taxon>Heterorhabditidae</taxon>
        <taxon>Heterorhabditis</taxon>
    </lineage>
</organism>
<reference evidence="2" key="1">
    <citation type="submission" date="2016-11" db="UniProtKB">
        <authorList>
            <consortium name="WormBaseParasite"/>
        </authorList>
    </citation>
    <scope>IDENTIFICATION</scope>
</reference>
<dbReference type="AlphaFoldDB" id="A0A1I7XF04"/>
<protein>
    <submittedName>
        <fullName evidence="2">Secreted protein</fullName>
    </submittedName>
</protein>
<sequence>MLSASADYQMCKFAIVGLISLMRSQGGMADGNHAGAGNDTDCARTTMHRPYVVVGDHIEE</sequence>